<evidence type="ECO:0000313" key="1">
    <source>
        <dbReference type="EMBL" id="KAL2820607.1"/>
    </source>
</evidence>
<gene>
    <name evidence="1" type="ORF">BJX63DRAFT_379743</name>
</gene>
<accession>A0ABR4HZ16</accession>
<reference evidence="1 2" key="1">
    <citation type="submission" date="2024-07" db="EMBL/GenBank/DDBJ databases">
        <title>Section-level genome sequencing and comparative genomics of Aspergillus sections Usti and Cavernicolus.</title>
        <authorList>
            <consortium name="Lawrence Berkeley National Laboratory"/>
            <person name="Nybo J.L."/>
            <person name="Vesth T.C."/>
            <person name="Theobald S."/>
            <person name="Frisvad J.C."/>
            <person name="Larsen T.O."/>
            <person name="Kjaerboelling I."/>
            <person name="Rothschild-Mancinelli K."/>
            <person name="Lyhne E.K."/>
            <person name="Kogle M.E."/>
            <person name="Barry K."/>
            <person name="Clum A."/>
            <person name="Na H."/>
            <person name="Ledsgaard L."/>
            <person name="Lin J."/>
            <person name="Lipzen A."/>
            <person name="Kuo A."/>
            <person name="Riley R."/>
            <person name="Mondo S."/>
            <person name="Labutti K."/>
            <person name="Haridas S."/>
            <person name="Pangalinan J."/>
            <person name="Salamov A.A."/>
            <person name="Simmons B.A."/>
            <person name="Magnuson J.K."/>
            <person name="Chen J."/>
            <person name="Drula E."/>
            <person name="Henrissat B."/>
            <person name="Wiebenga A."/>
            <person name="Lubbers R.J."/>
            <person name="Gomes A.C."/>
            <person name="Makela M.R."/>
            <person name="Stajich J."/>
            <person name="Grigoriev I.V."/>
            <person name="Mortensen U.H."/>
            <person name="De Vries R.P."/>
            <person name="Baker S.E."/>
            <person name="Andersen M.R."/>
        </authorList>
    </citation>
    <scope>NUCLEOTIDE SEQUENCE [LARGE SCALE GENOMIC DNA]</scope>
    <source>
        <strain evidence="1 2">CBS 588.65</strain>
    </source>
</reference>
<dbReference type="EMBL" id="JBFXLT010000006">
    <property type="protein sequence ID" value="KAL2820607.1"/>
    <property type="molecule type" value="Genomic_DNA"/>
</dbReference>
<comment type="caution">
    <text evidence="1">The sequence shown here is derived from an EMBL/GenBank/DDBJ whole genome shotgun (WGS) entry which is preliminary data.</text>
</comment>
<sequence>MFILLVSETNQINYDRCVRCLIGDLGFIPPICLKRGMSALVHQCRRYHQKTATVIFGSRVSNLSAHLSKQR</sequence>
<keyword evidence="2" id="KW-1185">Reference proteome</keyword>
<name>A0ABR4HZ16_9EURO</name>
<organism evidence="1 2">
    <name type="scientific">Aspergillus granulosus</name>
    <dbReference type="NCBI Taxonomy" id="176169"/>
    <lineage>
        <taxon>Eukaryota</taxon>
        <taxon>Fungi</taxon>
        <taxon>Dikarya</taxon>
        <taxon>Ascomycota</taxon>
        <taxon>Pezizomycotina</taxon>
        <taxon>Eurotiomycetes</taxon>
        <taxon>Eurotiomycetidae</taxon>
        <taxon>Eurotiales</taxon>
        <taxon>Aspergillaceae</taxon>
        <taxon>Aspergillus</taxon>
        <taxon>Aspergillus subgen. Nidulantes</taxon>
    </lineage>
</organism>
<protein>
    <submittedName>
        <fullName evidence="1">Uncharacterized protein</fullName>
    </submittedName>
</protein>
<evidence type="ECO:0000313" key="2">
    <source>
        <dbReference type="Proteomes" id="UP001610334"/>
    </source>
</evidence>
<proteinExistence type="predicted"/>
<dbReference type="Proteomes" id="UP001610334">
    <property type="component" value="Unassembled WGS sequence"/>
</dbReference>